<sequence>MISSFQAQLLFPTGMVARAGPLPDGAEQVSITSADGEALRGIHIAPDASDRSGVLVIGFGGNAWNGSDVAAFLHELYPDADVIAFHYRGYAPSQGEPSSKALMADAPLVYDFAVGRVKPKRTIAVGMSIGSGVAASLSAKRHLDGLILVTPFDSLEASVGDLYPWLPVSLIFQHEINSAEFLKGSHVPVAIVAAEDDTLIRPARTAGLRKQVPYLVFDRTIPDAGHNDIYQRAEFRQAMHDAFDALNISKSTQK</sequence>
<dbReference type="InterPro" id="IPR029058">
    <property type="entry name" value="AB_hydrolase_fold"/>
</dbReference>
<protein>
    <submittedName>
        <fullName evidence="1">Alpha/beta hydrolase</fullName>
    </submittedName>
</protein>
<gene>
    <name evidence="1" type="ORF">LZ536_02520</name>
</gene>
<organism evidence="1 2">
    <name type="scientific">Sphingomonas alba</name>
    <dbReference type="NCBI Taxonomy" id="2908208"/>
    <lineage>
        <taxon>Bacteria</taxon>
        <taxon>Pseudomonadati</taxon>
        <taxon>Pseudomonadota</taxon>
        <taxon>Alphaproteobacteria</taxon>
        <taxon>Sphingomonadales</taxon>
        <taxon>Sphingomonadaceae</taxon>
        <taxon>Sphingomonas</taxon>
    </lineage>
</organism>
<dbReference type="Gene3D" id="3.40.50.1820">
    <property type="entry name" value="alpha/beta hydrolase"/>
    <property type="match status" value="1"/>
</dbReference>
<dbReference type="GO" id="GO:0016787">
    <property type="term" value="F:hydrolase activity"/>
    <property type="evidence" value="ECO:0007669"/>
    <property type="project" value="UniProtKB-KW"/>
</dbReference>
<evidence type="ECO:0000313" key="1">
    <source>
        <dbReference type="EMBL" id="MCL6682775.1"/>
    </source>
</evidence>
<dbReference type="SUPFAM" id="SSF53474">
    <property type="entry name" value="alpha/beta-Hydrolases"/>
    <property type="match status" value="1"/>
</dbReference>
<evidence type="ECO:0000313" key="2">
    <source>
        <dbReference type="Proteomes" id="UP001165363"/>
    </source>
</evidence>
<comment type="caution">
    <text evidence="1">The sequence shown here is derived from an EMBL/GenBank/DDBJ whole genome shotgun (WGS) entry which is preliminary data.</text>
</comment>
<keyword evidence="1" id="KW-0378">Hydrolase</keyword>
<accession>A0ABT0RJK0</accession>
<dbReference type="PANTHER" id="PTHR12277">
    <property type="entry name" value="ALPHA/BETA HYDROLASE DOMAIN-CONTAINING PROTEIN"/>
    <property type="match status" value="1"/>
</dbReference>
<dbReference type="EMBL" id="JAMGBD010000001">
    <property type="protein sequence ID" value="MCL6682775.1"/>
    <property type="molecule type" value="Genomic_DNA"/>
</dbReference>
<dbReference type="RefSeq" id="WP_249846726.1">
    <property type="nucleotide sequence ID" value="NZ_JAMGBD010000001.1"/>
</dbReference>
<reference evidence="1" key="1">
    <citation type="submission" date="2022-05" db="EMBL/GenBank/DDBJ databases">
        <authorList>
            <person name="Jo J.-H."/>
            <person name="Im W.-T."/>
        </authorList>
    </citation>
    <scope>NUCLEOTIDE SEQUENCE</scope>
    <source>
        <strain evidence="1">SE158</strain>
    </source>
</reference>
<dbReference type="Proteomes" id="UP001165363">
    <property type="component" value="Unassembled WGS sequence"/>
</dbReference>
<proteinExistence type="predicted"/>
<keyword evidence="2" id="KW-1185">Reference proteome</keyword>
<name>A0ABT0RJK0_9SPHN</name>